<evidence type="ECO:0000313" key="5">
    <source>
        <dbReference type="EMBL" id="SFK45127.1"/>
    </source>
</evidence>
<evidence type="ECO:0000256" key="1">
    <source>
        <dbReference type="ARBA" id="ARBA00007409"/>
    </source>
</evidence>
<dbReference type="SFLD" id="SFLDG01150">
    <property type="entry name" value="Main.1:_Beta-like"/>
    <property type="match status" value="1"/>
</dbReference>
<evidence type="ECO:0000313" key="6">
    <source>
        <dbReference type="Proteomes" id="UP000199473"/>
    </source>
</evidence>
<dbReference type="RefSeq" id="WP_092958774.1">
    <property type="nucleotide sequence ID" value="NZ_FOSQ01000002.1"/>
</dbReference>
<proteinExistence type="inferred from homology"/>
<dbReference type="EMBL" id="FOSQ01000002">
    <property type="protein sequence ID" value="SFK45127.1"/>
    <property type="molecule type" value="Genomic_DNA"/>
</dbReference>
<evidence type="ECO:0000259" key="3">
    <source>
        <dbReference type="PROSITE" id="PS50404"/>
    </source>
</evidence>
<protein>
    <submittedName>
        <fullName evidence="5">Glutathione S-transferase</fullName>
    </submittedName>
</protein>
<dbReference type="SFLD" id="SFLDS00019">
    <property type="entry name" value="Glutathione_Transferase_(cytos"/>
    <property type="match status" value="1"/>
</dbReference>
<dbReference type="InterPro" id="IPR010987">
    <property type="entry name" value="Glutathione-S-Trfase_C-like"/>
</dbReference>
<dbReference type="SUPFAM" id="SSF52833">
    <property type="entry name" value="Thioredoxin-like"/>
    <property type="match status" value="1"/>
</dbReference>
<comment type="similarity">
    <text evidence="1">Belongs to the GST superfamily.</text>
</comment>
<dbReference type="FunFam" id="3.40.30.10:FF:000039">
    <property type="entry name" value="Glutathione S-transferase domain"/>
    <property type="match status" value="1"/>
</dbReference>
<feature type="domain" description="GST N-terminal" evidence="3">
    <location>
        <begin position="1"/>
        <end position="82"/>
    </location>
</feature>
<dbReference type="CDD" id="cd03047">
    <property type="entry name" value="GST_N_2"/>
    <property type="match status" value="1"/>
</dbReference>
<dbReference type="PANTHER" id="PTHR44051:SF19">
    <property type="entry name" value="DISULFIDE-BOND OXIDOREDUCTASE YFCG"/>
    <property type="match status" value="1"/>
</dbReference>
<keyword evidence="6" id="KW-1185">Reference proteome</keyword>
<name>A0A1I3ZM93_9PROT</name>
<dbReference type="PROSITE" id="PS50404">
    <property type="entry name" value="GST_NTER"/>
    <property type="match status" value="1"/>
</dbReference>
<dbReference type="Pfam" id="PF13410">
    <property type="entry name" value="GST_C_2"/>
    <property type="match status" value="1"/>
</dbReference>
<dbReference type="InterPro" id="IPR004045">
    <property type="entry name" value="Glutathione_S-Trfase_N"/>
</dbReference>
<sequence length="214" mass="23975">MLTVWGRRTSSNVQALMWGIGELGLPYRRIDAGHIHGVTDTPAFRAMNPNGTVPVLLDGDGDPIWETGAILRYLAGRYAAAPFWPAEGAGRARIDQWAEWAKINITLGFTAPIFWRVVRTAPSRRDPAAIEAALAKLDPFLDIAEAQLARGACLAGDDFTLADIQFGHVLFRYFDIAIPRRDRPALRRYYDALATRPPFREHVMLSYEELRVLD</sequence>
<dbReference type="InterPro" id="IPR036249">
    <property type="entry name" value="Thioredoxin-like_sf"/>
</dbReference>
<evidence type="ECO:0000256" key="2">
    <source>
        <dbReference type="ARBA" id="ARBA00022679"/>
    </source>
</evidence>
<keyword evidence="2 5" id="KW-0808">Transferase</keyword>
<dbReference type="InterPro" id="IPR040079">
    <property type="entry name" value="Glutathione_S-Trfase"/>
</dbReference>
<evidence type="ECO:0000259" key="4">
    <source>
        <dbReference type="PROSITE" id="PS50405"/>
    </source>
</evidence>
<dbReference type="GO" id="GO:0016740">
    <property type="term" value="F:transferase activity"/>
    <property type="evidence" value="ECO:0007669"/>
    <property type="project" value="UniProtKB-KW"/>
</dbReference>
<dbReference type="AlphaFoldDB" id="A0A1I3ZM93"/>
<dbReference type="Pfam" id="PF13409">
    <property type="entry name" value="GST_N_2"/>
    <property type="match status" value="1"/>
</dbReference>
<organism evidence="5 6">
    <name type="scientific">Falsiroseomonas stagni DSM 19981</name>
    <dbReference type="NCBI Taxonomy" id="1123062"/>
    <lineage>
        <taxon>Bacteria</taxon>
        <taxon>Pseudomonadati</taxon>
        <taxon>Pseudomonadota</taxon>
        <taxon>Alphaproteobacteria</taxon>
        <taxon>Acetobacterales</taxon>
        <taxon>Roseomonadaceae</taxon>
        <taxon>Falsiroseomonas</taxon>
    </lineage>
</organism>
<dbReference type="PANTHER" id="PTHR44051">
    <property type="entry name" value="GLUTATHIONE S-TRANSFERASE-RELATED"/>
    <property type="match status" value="1"/>
</dbReference>
<dbReference type="Gene3D" id="3.40.30.10">
    <property type="entry name" value="Glutaredoxin"/>
    <property type="match status" value="1"/>
</dbReference>
<dbReference type="SFLD" id="SFLDG00358">
    <property type="entry name" value="Main_(cytGST)"/>
    <property type="match status" value="1"/>
</dbReference>
<accession>A0A1I3ZM93</accession>
<dbReference type="SUPFAM" id="SSF47616">
    <property type="entry name" value="GST C-terminal domain-like"/>
    <property type="match status" value="1"/>
</dbReference>
<dbReference type="InterPro" id="IPR036282">
    <property type="entry name" value="Glutathione-S-Trfase_C_sf"/>
</dbReference>
<dbReference type="Proteomes" id="UP000199473">
    <property type="component" value="Unassembled WGS sequence"/>
</dbReference>
<dbReference type="STRING" id="1123062.SAMN02745775_102580"/>
<reference evidence="5 6" key="1">
    <citation type="submission" date="2016-10" db="EMBL/GenBank/DDBJ databases">
        <authorList>
            <person name="de Groot N.N."/>
        </authorList>
    </citation>
    <scope>NUCLEOTIDE SEQUENCE [LARGE SCALE GENOMIC DNA]</scope>
    <source>
        <strain evidence="5 6">DSM 19981</strain>
    </source>
</reference>
<dbReference type="Gene3D" id="1.20.1050.10">
    <property type="match status" value="1"/>
</dbReference>
<dbReference type="PROSITE" id="PS50405">
    <property type="entry name" value="GST_CTER"/>
    <property type="match status" value="1"/>
</dbReference>
<feature type="domain" description="GST C-terminal" evidence="4">
    <location>
        <begin position="87"/>
        <end position="214"/>
    </location>
</feature>
<dbReference type="OrthoDB" id="9810080at2"/>
<gene>
    <name evidence="5" type="ORF">SAMN02745775_102580</name>
</gene>